<evidence type="ECO:0000313" key="3">
    <source>
        <dbReference type="Proteomes" id="UP001369958"/>
    </source>
</evidence>
<evidence type="ECO:0000313" key="2">
    <source>
        <dbReference type="EMBL" id="WWT33596.1"/>
    </source>
</evidence>
<feature type="domain" description="VOC" evidence="1">
    <location>
        <begin position="19"/>
        <end position="133"/>
    </location>
</feature>
<dbReference type="InterPro" id="IPR037523">
    <property type="entry name" value="VOC_core"/>
</dbReference>
<dbReference type="PANTHER" id="PTHR43279">
    <property type="entry name" value="CATECHOL-2,3-DIOXYGENASE"/>
    <property type="match status" value="1"/>
</dbReference>
<dbReference type="Pfam" id="PF00903">
    <property type="entry name" value="Glyoxalase"/>
    <property type="match status" value="1"/>
</dbReference>
<dbReference type="PROSITE" id="PS51819">
    <property type="entry name" value="VOC"/>
    <property type="match status" value="2"/>
</dbReference>
<dbReference type="Gene3D" id="3.10.180.10">
    <property type="entry name" value="2,3-Dihydroxybiphenyl 1,2-Dioxygenase, domain 1"/>
    <property type="match status" value="2"/>
</dbReference>
<keyword evidence="3" id="KW-1185">Reference proteome</keyword>
<dbReference type="RefSeq" id="WP_338609203.1">
    <property type="nucleotide sequence ID" value="NZ_CP146275.1"/>
</dbReference>
<name>A0ABZ2I4V5_9HYPH</name>
<accession>A0ABZ2I4V5</accession>
<gene>
    <name evidence="2" type="ORF">V6617_03805</name>
</gene>
<dbReference type="SUPFAM" id="SSF54593">
    <property type="entry name" value="Glyoxalase/Bleomycin resistance protein/Dihydroxybiphenyl dioxygenase"/>
    <property type="match status" value="2"/>
</dbReference>
<dbReference type="EMBL" id="CP146275">
    <property type="protein sequence ID" value="WWT33596.1"/>
    <property type="molecule type" value="Genomic_DNA"/>
</dbReference>
<protein>
    <submittedName>
        <fullName evidence="2">VOC family protein</fullName>
    </submittedName>
</protein>
<proteinExistence type="predicted"/>
<evidence type="ECO:0000259" key="1">
    <source>
        <dbReference type="PROSITE" id="PS51819"/>
    </source>
</evidence>
<dbReference type="InterPro" id="IPR004360">
    <property type="entry name" value="Glyas_Fos-R_dOase_dom"/>
</dbReference>
<dbReference type="InterPro" id="IPR029068">
    <property type="entry name" value="Glyas_Bleomycin-R_OHBP_Dase"/>
</dbReference>
<feature type="domain" description="VOC" evidence="1">
    <location>
        <begin position="186"/>
        <end position="302"/>
    </location>
</feature>
<dbReference type="Proteomes" id="UP001369958">
    <property type="component" value="Chromosome"/>
</dbReference>
<dbReference type="PANTHER" id="PTHR43279:SF1">
    <property type="entry name" value="CATECHOL-2,3-DIOXYGENASE"/>
    <property type="match status" value="1"/>
</dbReference>
<organism evidence="2 3">
    <name type="scientific">Pelagibacterium nitratireducens</name>
    <dbReference type="NCBI Taxonomy" id="1046114"/>
    <lineage>
        <taxon>Bacteria</taxon>
        <taxon>Pseudomonadati</taxon>
        <taxon>Pseudomonadota</taxon>
        <taxon>Alphaproteobacteria</taxon>
        <taxon>Hyphomicrobiales</taxon>
        <taxon>Devosiaceae</taxon>
        <taxon>Pelagibacterium</taxon>
    </lineage>
</organism>
<reference evidence="2 3" key="1">
    <citation type="submission" date="2024-02" db="EMBL/GenBank/DDBJ databases">
        <title>Complete genome sequence of Pelagibacterium nitratireducens ZH15.</title>
        <authorList>
            <person name="Zhao L.H."/>
        </authorList>
    </citation>
    <scope>NUCLEOTIDE SEQUENCE [LARGE SCALE GENOMIC DNA]</scope>
    <source>
        <strain evidence="2 3">ZH15</strain>
    </source>
</reference>
<sequence>MLDTGPSVATPLLVPTRTRLGQIHIAVTDPERALSIWRDVVGLTLINRTPDRLELGVGGKVLVVLETGADGPVVPHTVGLYHVAIHVPTRRDFARMLNRAIAARIRISPTDHLVSEALYLWDLDGNGIEITFETPWRGKFVEHDELMAVTPDGKTHSGREPIDVPGLMAELDGDETPFAPMPEGTRIGHVHVHVDDLDTAMGFYRDQIGFAGQLLSRRYGMGDVNLDYAPHILAFNIWAGRNPAMPPVGASGLRWFEIVVPDAKTLSKIRDRLTIAGSDVEDIETGIETRDPAGNRLRVLLA</sequence>